<feature type="compositionally biased region" description="Low complexity" evidence="1">
    <location>
        <begin position="52"/>
        <end position="63"/>
    </location>
</feature>
<dbReference type="Proteomes" id="UP000674425">
    <property type="component" value="Unassembled WGS sequence"/>
</dbReference>
<evidence type="ECO:0000256" key="1">
    <source>
        <dbReference type="SAM" id="MobiDB-lite"/>
    </source>
</evidence>
<reference evidence="2 3" key="1">
    <citation type="submission" date="2021-02" db="EMBL/GenBank/DDBJ databases">
        <authorList>
            <person name="Vanwijnsberghe S."/>
        </authorList>
    </citation>
    <scope>NUCLEOTIDE SEQUENCE [LARGE SCALE GENOMIC DNA]</scope>
    <source>
        <strain evidence="2 3">R-69658</strain>
    </source>
</reference>
<organism evidence="2 3">
    <name type="scientific">Paraburkholderia aspalathi</name>
    <dbReference type="NCBI Taxonomy" id="1324617"/>
    <lineage>
        <taxon>Bacteria</taxon>
        <taxon>Pseudomonadati</taxon>
        <taxon>Pseudomonadota</taxon>
        <taxon>Betaproteobacteria</taxon>
        <taxon>Burkholderiales</taxon>
        <taxon>Burkholderiaceae</taxon>
        <taxon>Paraburkholderia</taxon>
    </lineage>
</organism>
<evidence type="ECO:0000313" key="3">
    <source>
        <dbReference type="Proteomes" id="UP000674425"/>
    </source>
</evidence>
<gene>
    <name evidence="2" type="ORF">R69658_02674</name>
</gene>
<name>A0ABN7LH50_9BURK</name>
<feature type="region of interest" description="Disordered" evidence="1">
    <location>
        <begin position="52"/>
        <end position="115"/>
    </location>
</feature>
<proteinExistence type="predicted"/>
<comment type="caution">
    <text evidence="2">The sequence shown here is derived from an EMBL/GenBank/DDBJ whole genome shotgun (WGS) entry which is preliminary data.</text>
</comment>
<evidence type="ECO:0000313" key="2">
    <source>
        <dbReference type="EMBL" id="CAE6750101.1"/>
    </source>
</evidence>
<accession>A0ABN7LH50</accession>
<keyword evidence="3" id="KW-1185">Reference proteome</keyword>
<sequence>MLARRLAWVSRRCGSVRRRMLAARRAARARCSSRRVARDGSATRTSGIACRARSTATARAKSAQNRNRVPAPRAIASPGRRARRLRSDGASRASARRRRHACAPVARERRARPNGSQYVARDAGLSHFAMQRRTRRLRTARSVRTRVANSRGRAPNVERAISGLVAVALRCTGLAAPRVESRSIAVRRSMRHRVFRQAAGSWA</sequence>
<protein>
    <submittedName>
        <fullName evidence="2">Uncharacterized protein</fullName>
    </submittedName>
</protein>
<dbReference type="EMBL" id="CAJNAU010000021">
    <property type="protein sequence ID" value="CAE6750101.1"/>
    <property type="molecule type" value="Genomic_DNA"/>
</dbReference>